<evidence type="ECO:0000256" key="10">
    <source>
        <dbReference type="ARBA" id="ARBA00023180"/>
    </source>
</evidence>
<dbReference type="Pfam" id="PF13733">
    <property type="entry name" value="Glyco_transf_7N"/>
    <property type="match status" value="1"/>
</dbReference>
<reference evidence="13" key="1">
    <citation type="journal article" date="2020" name="Nature">
        <title>Giant virus diversity and host interactions through global metagenomics.</title>
        <authorList>
            <person name="Schulz F."/>
            <person name="Roux S."/>
            <person name="Paez-Espino D."/>
            <person name="Jungbluth S."/>
            <person name="Walsh D.A."/>
            <person name="Denef V.J."/>
            <person name="McMahon K.D."/>
            <person name="Konstantinidis K.T."/>
            <person name="Eloe-Fadrosh E.A."/>
            <person name="Kyrpides N.C."/>
            <person name="Woyke T."/>
        </authorList>
    </citation>
    <scope>NUCLEOTIDE SEQUENCE</scope>
    <source>
        <strain evidence="13">GVMAG-M-3300010158-59</strain>
    </source>
</reference>
<dbReference type="Gene3D" id="3.90.550.10">
    <property type="entry name" value="Spore Coat Polysaccharide Biosynthesis Protein SpsA, Chain A"/>
    <property type="match status" value="1"/>
</dbReference>
<evidence type="ECO:0000256" key="8">
    <source>
        <dbReference type="ARBA" id="ARBA00022989"/>
    </source>
</evidence>
<comment type="pathway">
    <text evidence="2">Protein modification; protein glycosylation.</text>
</comment>
<evidence type="ECO:0000259" key="11">
    <source>
        <dbReference type="Pfam" id="PF02709"/>
    </source>
</evidence>
<dbReference type="InterPro" id="IPR003859">
    <property type="entry name" value="Galactosyl_T"/>
</dbReference>
<evidence type="ECO:0000256" key="9">
    <source>
        <dbReference type="ARBA" id="ARBA00023136"/>
    </source>
</evidence>
<dbReference type="AlphaFoldDB" id="A0A6C0BAP1"/>
<dbReference type="InterPro" id="IPR027791">
    <property type="entry name" value="Galactosyl_T_C"/>
</dbReference>
<keyword evidence="10" id="KW-0325">Glycoprotein</keyword>
<proteinExistence type="inferred from homology"/>
<evidence type="ECO:0000256" key="7">
    <source>
        <dbReference type="ARBA" id="ARBA00022968"/>
    </source>
</evidence>
<dbReference type="SUPFAM" id="SSF53448">
    <property type="entry name" value="Nucleotide-diphospho-sugar transferases"/>
    <property type="match status" value="1"/>
</dbReference>
<evidence type="ECO:0000256" key="3">
    <source>
        <dbReference type="ARBA" id="ARBA00005735"/>
    </source>
</evidence>
<evidence type="ECO:0000256" key="6">
    <source>
        <dbReference type="ARBA" id="ARBA00022692"/>
    </source>
</evidence>
<keyword evidence="6" id="KW-0812">Transmembrane</keyword>
<name>A0A6C0BAP1_9ZZZZ</name>
<protein>
    <recommendedName>
        <fullName evidence="14">Galactosyltransferase C-terminal domain-containing protein</fullName>
    </recommendedName>
</protein>
<comment type="subcellular location">
    <subcellularLocation>
        <location evidence="1">Membrane</location>
        <topology evidence="1">Single-pass type II membrane protein</topology>
    </subcellularLocation>
</comment>
<dbReference type="InterPro" id="IPR029044">
    <property type="entry name" value="Nucleotide-diphossugar_trans"/>
</dbReference>
<evidence type="ECO:0000259" key="12">
    <source>
        <dbReference type="Pfam" id="PF13733"/>
    </source>
</evidence>
<dbReference type="InterPro" id="IPR027995">
    <property type="entry name" value="Galactosyl_T_N"/>
</dbReference>
<dbReference type="PANTHER" id="PTHR19300:SF57">
    <property type="entry name" value="BETA-1,4-N-ACETYLGALACTOSAMINYLTRANSFERASE"/>
    <property type="match status" value="1"/>
</dbReference>
<evidence type="ECO:0008006" key="14">
    <source>
        <dbReference type="Google" id="ProtNLM"/>
    </source>
</evidence>
<evidence type="ECO:0000313" key="13">
    <source>
        <dbReference type="EMBL" id="QHS88791.1"/>
    </source>
</evidence>
<dbReference type="GO" id="GO:0005794">
    <property type="term" value="C:Golgi apparatus"/>
    <property type="evidence" value="ECO:0007669"/>
    <property type="project" value="TreeGrafter"/>
</dbReference>
<organism evidence="13">
    <name type="scientific">viral metagenome</name>
    <dbReference type="NCBI Taxonomy" id="1070528"/>
    <lineage>
        <taxon>unclassified sequences</taxon>
        <taxon>metagenomes</taxon>
        <taxon>organismal metagenomes</taxon>
    </lineage>
</organism>
<dbReference type="PANTHER" id="PTHR19300">
    <property type="entry name" value="BETA-1,4-GALACTOSYLTRANSFERASE"/>
    <property type="match status" value="1"/>
</dbReference>
<dbReference type="GO" id="GO:0005975">
    <property type="term" value="P:carbohydrate metabolic process"/>
    <property type="evidence" value="ECO:0007669"/>
    <property type="project" value="InterPro"/>
</dbReference>
<sequence length="324" mass="37924">MSIPSRIFIVPYRNRKEQKFFYSKQMSFILEGETDYEIFFVHQSDNRSFNRGATKNIGFLAMKDKYPNDYQNITFIFNDVDTLPFHKIFDYKTTPGIVKHYYGFEYALGGIVVVNGSDFEKINGYPNFWGWGMEDACLQKRCAKYGLEIDRSQFYKIGSPEILQLFDGVSRLICKKDPQRMQKDSGIDGLQTIHGLQYDIDTKSFNPSDNHFIVENDRIWIINVTHFVTHVRFESDEYYEYDLREPKTQFKHANKGRLQNPINTTEEWKHIPYYPTAEERKQQQQQIKQVVQPTINKYHPKYASVIGAKPAAMGSVRMGLGGVF</sequence>
<dbReference type="EMBL" id="MN739102">
    <property type="protein sequence ID" value="QHS88791.1"/>
    <property type="molecule type" value="Genomic_DNA"/>
</dbReference>
<keyword evidence="4" id="KW-0328">Glycosyltransferase</keyword>
<keyword evidence="7" id="KW-0735">Signal-anchor</keyword>
<feature type="domain" description="Galactosyltransferase N-terminal" evidence="12">
    <location>
        <begin position="8"/>
        <end position="86"/>
    </location>
</feature>
<dbReference type="PRINTS" id="PR02050">
    <property type="entry name" value="B14GALTRFASE"/>
</dbReference>
<dbReference type="GO" id="GO:0016020">
    <property type="term" value="C:membrane"/>
    <property type="evidence" value="ECO:0007669"/>
    <property type="project" value="UniProtKB-SubCell"/>
</dbReference>
<evidence type="ECO:0000256" key="1">
    <source>
        <dbReference type="ARBA" id="ARBA00004606"/>
    </source>
</evidence>
<accession>A0A6C0BAP1</accession>
<comment type="similarity">
    <text evidence="3">Belongs to the glycosyltransferase 7 family.</text>
</comment>
<dbReference type="Pfam" id="PF02709">
    <property type="entry name" value="Glyco_transf_7C"/>
    <property type="match status" value="1"/>
</dbReference>
<keyword evidence="8" id="KW-1133">Transmembrane helix</keyword>
<evidence type="ECO:0000256" key="2">
    <source>
        <dbReference type="ARBA" id="ARBA00004922"/>
    </source>
</evidence>
<evidence type="ECO:0000256" key="5">
    <source>
        <dbReference type="ARBA" id="ARBA00022679"/>
    </source>
</evidence>
<dbReference type="UniPathway" id="UPA00378"/>
<feature type="domain" description="Galactosyltransferase C-terminal" evidence="11">
    <location>
        <begin position="101"/>
        <end position="157"/>
    </location>
</feature>
<evidence type="ECO:0000256" key="4">
    <source>
        <dbReference type="ARBA" id="ARBA00022676"/>
    </source>
</evidence>
<keyword evidence="9" id="KW-0472">Membrane</keyword>
<keyword evidence="5" id="KW-0808">Transferase</keyword>
<dbReference type="GO" id="GO:0008378">
    <property type="term" value="F:galactosyltransferase activity"/>
    <property type="evidence" value="ECO:0007669"/>
    <property type="project" value="TreeGrafter"/>
</dbReference>